<proteinExistence type="predicted"/>
<protein>
    <submittedName>
        <fullName evidence="2">Uncharacterized protein</fullName>
    </submittedName>
</protein>
<gene>
    <name evidence="2" type="ORF">VC81_07075</name>
</gene>
<evidence type="ECO:0000256" key="1">
    <source>
        <dbReference type="SAM" id="MobiDB-lite"/>
    </source>
</evidence>
<dbReference type="PATRIC" id="fig|216463.3.peg.519"/>
<feature type="region of interest" description="Disordered" evidence="1">
    <location>
        <begin position="45"/>
        <end position="71"/>
    </location>
</feature>
<dbReference type="EMBL" id="JZCR01000017">
    <property type="protein sequence ID" value="KJW12717.1"/>
    <property type="molecule type" value="Genomic_DNA"/>
</dbReference>
<comment type="caution">
    <text evidence="2">The sequence shown here is derived from an EMBL/GenBank/DDBJ whole genome shotgun (WGS) entry which is preliminary data.</text>
</comment>
<accession>A0A0F3RVA6</accession>
<reference evidence="2 3" key="1">
    <citation type="submission" date="2015-03" db="EMBL/GenBank/DDBJ databases">
        <authorList>
            <person name="Zheng J."/>
            <person name="Ganezle M."/>
        </authorList>
    </citation>
    <scope>NUCLEOTIDE SEQUENCE [LARGE SCALE GENOMIC DNA]</scope>
    <source>
        <strain evidence="2 3">LP38</strain>
    </source>
</reference>
<dbReference type="Proteomes" id="UP000033491">
    <property type="component" value="Unassembled WGS sequence"/>
</dbReference>
<evidence type="ECO:0000313" key="2">
    <source>
        <dbReference type="EMBL" id="KJW12717.1"/>
    </source>
</evidence>
<name>A0A0F3RVA6_9LACO</name>
<evidence type="ECO:0000313" key="3">
    <source>
        <dbReference type="Proteomes" id="UP000033491"/>
    </source>
</evidence>
<sequence length="71" mass="7870">MKRKKRFNHSGVVPTTTILLAGVERLTISILDFRVVFLSMKHKKRLNHPGDQSGAAEPFSAGPIRGRSSLI</sequence>
<organism evidence="2 3">
    <name type="scientific">Levilactobacillus spicheri</name>
    <dbReference type="NCBI Taxonomy" id="216463"/>
    <lineage>
        <taxon>Bacteria</taxon>
        <taxon>Bacillati</taxon>
        <taxon>Bacillota</taxon>
        <taxon>Bacilli</taxon>
        <taxon>Lactobacillales</taxon>
        <taxon>Lactobacillaceae</taxon>
        <taxon>Levilactobacillus</taxon>
    </lineage>
</organism>
<dbReference type="AlphaFoldDB" id="A0A0F3RVA6"/>